<evidence type="ECO:0000259" key="5">
    <source>
        <dbReference type="Pfam" id="PF17851"/>
    </source>
</evidence>
<dbReference type="InterPro" id="IPR023296">
    <property type="entry name" value="Glyco_hydro_beta-prop_sf"/>
</dbReference>
<dbReference type="Pfam" id="PF17851">
    <property type="entry name" value="GH43_C2"/>
    <property type="match status" value="1"/>
</dbReference>
<proteinExistence type="inferred from homology"/>
<dbReference type="Gene3D" id="2.60.120.200">
    <property type="match status" value="1"/>
</dbReference>
<keyword evidence="7" id="KW-1185">Reference proteome</keyword>
<evidence type="ECO:0000313" key="7">
    <source>
        <dbReference type="Proteomes" id="UP000616779"/>
    </source>
</evidence>
<dbReference type="SUPFAM" id="SSF49899">
    <property type="entry name" value="Concanavalin A-like lectins/glucanases"/>
    <property type="match status" value="1"/>
</dbReference>
<organism evidence="6 7">
    <name type="scientific">Paenibacillus phytorum</name>
    <dbReference type="NCBI Taxonomy" id="2654977"/>
    <lineage>
        <taxon>Bacteria</taxon>
        <taxon>Bacillati</taxon>
        <taxon>Bacillota</taxon>
        <taxon>Bacilli</taxon>
        <taxon>Bacillales</taxon>
        <taxon>Paenibacillaceae</taxon>
        <taxon>Paenibacillus</taxon>
    </lineage>
</organism>
<dbReference type="SUPFAM" id="SSF75005">
    <property type="entry name" value="Arabinanase/levansucrase/invertase"/>
    <property type="match status" value="1"/>
</dbReference>
<dbReference type="Gene3D" id="2.115.10.20">
    <property type="entry name" value="Glycosyl hydrolase domain, family 43"/>
    <property type="match status" value="1"/>
</dbReference>
<dbReference type="InterPro" id="IPR013320">
    <property type="entry name" value="ConA-like_dom_sf"/>
</dbReference>
<name>A0ABX1Y3B7_9BACL</name>
<feature type="domain" description="Beta-xylosidase C-terminal Concanavalin A-like" evidence="5">
    <location>
        <begin position="341"/>
        <end position="559"/>
    </location>
</feature>
<dbReference type="CDD" id="cd08989">
    <property type="entry name" value="GH43_XYL-like"/>
    <property type="match status" value="1"/>
</dbReference>
<keyword evidence="3 4" id="KW-0326">Glycosidase</keyword>
<dbReference type="PANTHER" id="PTHR42812:SF12">
    <property type="entry name" value="BETA-XYLOSIDASE-RELATED"/>
    <property type="match status" value="1"/>
</dbReference>
<accession>A0ABX1Y3B7</accession>
<dbReference type="PANTHER" id="PTHR42812">
    <property type="entry name" value="BETA-XYLOSIDASE"/>
    <property type="match status" value="1"/>
</dbReference>
<reference evidence="6 7" key="1">
    <citation type="submission" date="2019-10" db="EMBL/GenBank/DDBJ databases">
        <title>Description of Paenibacillus terrestris sp. nov.</title>
        <authorList>
            <person name="Carlier A."/>
            <person name="Qi S."/>
        </authorList>
    </citation>
    <scope>NUCLEOTIDE SEQUENCE [LARGE SCALE GENOMIC DNA]</scope>
    <source>
        <strain evidence="6 7">LMG 31458</strain>
    </source>
</reference>
<dbReference type="Proteomes" id="UP000616779">
    <property type="component" value="Unassembled WGS sequence"/>
</dbReference>
<comment type="similarity">
    <text evidence="1 4">Belongs to the glycosyl hydrolase 43 family.</text>
</comment>
<dbReference type="InterPro" id="IPR041542">
    <property type="entry name" value="GH43_C2"/>
</dbReference>
<dbReference type="InterPro" id="IPR051795">
    <property type="entry name" value="Glycosyl_Hydrlase_43"/>
</dbReference>
<sequence length="562" mass="63664">MAPIDRCMFFEVLAGCKRDLSVSERGVQRMKGLNRIIENPIVPGDNPDPSIVRVGADYYMVTSTFQFFPGVQVLHSRDLAHWKAIGHVITRKSQLDLTGMPDSFGVFAPDISYYDGKFWVVVPYYHGQPRCTNLLFVADRPEGPYSEAIMLNHHFIDPSIFNDDDGKRYLVFGGGWVHEMANDGSQLIGEAKQVWPGTGGAAPEAPHIVKRNGWYYLMLAEGGTFFEHKETLARSRSIWGPYEPCPHNPVLTQKDPNKCIQKVGHGKLVEDTDGNWWMFHLGGRPLIPGGSCPLGREAFLEPVRWTENDWFIVGDEGSPVDRLTLPLIEEGSDVGHSIEIDHFTETELSANWEWVRHPVECGYELNRVGLQLNCKPFIPFGLGSTLILTRRWQHFGFEATTKLLFEPKSRGEEAGMTLYRDSDSFLFFSIRYGIGQTSGQSFDVSRLNENQEFDGLYLEIDQYVAVNKKMLARVRLTIEPGHPIWLKVFLKAETQHLTFLYSVDGITFMDLGVELSAESLYPEAYNRFLCFTAPRIGIYAKGVYGEPEGQVLFQSFEYQASK</sequence>
<comment type="caution">
    <text evidence="6">The sequence shown here is derived from an EMBL/GenBank/DDBJ whole genome shotgun (WGS) entry which is preliminary data.</text>
</comment>
<evidence type="ECO:0000256" key="3">
    <source>
        <dbReference type="ARBA" id="ARBA00023295"/>
    </source>
</evidence>
<dbReference type="EMBL" id="WHOA01000191">
    <property type="protein sequence ID" value="NOU74964.1"/>
    <property type="molecule type" value="Genomic_DNA"/>
</dbReference>
<protein>
    <submittedName>
        <fullName evidence="6">Family 43 glycosylhydrolase</fullName>
    </submittedName>
</protein>
<keyword evidence="2 4" id="KW-0378">Hydrolase</keyword>
<evidence type="ECO:0000256" key="1">
    <source>
        <dbReference type="ARBA" id="ARBA00009865"/>
    </source>
</evidence>
<evidence type="ECO:0000256" key="2">
    <source>
        <dbReference type="ARBA" id="ARBA00022801"/>
    </source>
</evidence>
<gene>
    <name evidence="6" type="ORF">GC098_26850</name>
</gene>
<evidence type="ECO:0000313" key="6">
    <source>
        <dbReference type="EMBL" id="NOU74964.1"/>
    </source>
</evidence>
<dbReference type="Pfam" id="PF04616">
    <property type="entry name" value="Glyco_hydro_43"/>
    <property type="match status" value="1"/>
</dbReference>
<evidence type="ECO:0000256" key="4">
    <source>
        <dbReference type="RuleBase" id="RU361187"/>
    </source>
</evidence>
<dbReference type="InterPro" id="IPR006710">
    <property type="entry name" value="Glyco_hydro_43"/>
</dbReference>